<dbReference type="OrthoDB" id="5347452at2759"/>
<dbReference type="GeneID" id="54283846"/>
<keyword evidence="2" id="KW-1133">Transmembrane helix</keyword>
<feature type="compositionally biased region" description="Low complexity" evidence="1">
    <location>
        <begin position="186"/>
        <end position="195"/>
    </location>
</feature>
<sequence>MFKNTICAFLAPALVVAVHGSNYPASATIPVNKHPARLPPTPAPLLPNHALFNRADPANIRGFISGNPRKLSILMNQNYLTCTSNEICATNTFLGAQGCCDPSSLAECILPTSCVPSTALNSCISSATDCIENELVTKCTNSDKPNCYELHVSYDTTTIMTEHGCAEMPYTITAVRYLPNSAAASSTPAASSSSTEPHVSFETVAAPASSSPSTRPAGGKKKAPVGAIVGGVVGGLVVVGVVAFVIVFIMRKDRKKKMHDGASATTGTGASEAQYQNSPAPGMVEYVPQYHQEQAAGRGYDDTTGGLKAWHGGHTSTTGTRGMADDDAGAMFTGTGAGVGNYPMVVEADGRAVHQAP</sequence>
<evidence type="ECO:0000256" key="1">
    <source>
        <dbReference type="SAM" id="MobiDB-lite"/>
    </source>
</evidence>
<keyword evidence="2" id="KW-0812">Transmembrane</keyword>
<evidence type="ECO:0000313" key="4">
    <source>
        <dbReference type="EMBL" id="KAF2020765.1"/>
    </source>
</evidence>
<evidence type="ECO:0000256" key="2">
    <source>
        <dbReference type="SAM" id="Phobius"/>
    </source>
</evidence>
<protein>
    <recommendedName>
        <fullName evidence="6">Mid2 domain-containing protein</fullName>
    </recommendedName>
</protein>
<dbReference type="PANTHER" id="PTHR16861">
    <property type="entry name" value="GLYCOPROTEIN 38"/>
    <property type="match status" value="1"/>
</dbReference>
<accession>A0A6A5Y5D2</accession>
<keyword evidence="3" id="KW-0732">Signal</keyword>
<feature type="chain" id="PRO_5025558356" description="Mid2 domain-containing protein" evidence="3">
    <location>
        <begin position="21"/>
        <end position="357"/>
    </location>
</feature>
<feature type="region of interest" description="Disordered" evidence="1">
    <location>
        <begin position="257"/>
        <end position="276"/>
    </location>
</feature>
<dbReference type="AlphaFoldDB" id="A0A6A5Y5D2"/>
<keyword evidence="2" id="KW-0472">Membrane</keyword>
<name>A0A6A5Y5D2_9PLEO</name>
<evidence type="ECO:0000256" key="3">
    <source>
        <dbReference type="SAM" id="SignalP"/>
    </source>
</evidence>
<dbReference type="RefSeq" id="XP_033389104.1">
    <property type="nucleotide sequence ID" value="XM_033526449.1"/>
</dbReference>
<dbReference type="PANTHER" id="PTHR16861:SF4">
    <property type="entry name" value="SH3 DOMAIN PROTEIN (AFU_ORTHOLOGUE AFUA_1G13610)"/>
    <property type="match status" value="1"/>
</dbReference>
<organism evidence="4 5">
    <name type="scientific">Aaosphaeria arxii CBS 175.79</name>
    <dbReference type="NCBI Taxonomy" id="1450172"/>
    <lineage>
        <taxon>Eukaryota</taxon>
        <taxon>Fungi</taxon>
        <taxon>Dikarya</taxon>
        <taxon>Ascomycota</taxon>
        <taxon>Pezizomycotina</taxon>
        <taxon>Dothideomycetes</taxon>
        <taxon>Pleosporomycetidae</taxon>
        <taxon>Pleosporales</taxon>
        <taxon>Pleosporales incertae sedis</taxon>
        <taxon>Aaosphaeria</taxon>
    </lineage>
</organism>
<gene>
    <name evidence="4" type="ORF">BU24DRAFT_416449</name>
</gene>
<evidence type="ECO:0000313" key="5">
    <source>
        <dbReference type="Proteomes" id="UP000799778"/>
    </source>
</evidence>
<dbReference type="EMBL" id="ML978066">
    <property type="protein sequence ID" value="KAF2020765.1"/>
    <property type="molecule type" value="Genomic_DNA"/>
</dbReference>
<reference evidence="4" key="1">
    <citation type="journal article" date="2020" name="Stud. Mycol.">
        <title>101 Dothideomycetes genomes: a test case for predicting lifestyles and emergence of pathogens.</title>
        <authorList>
            <person name="Haridas S."/>
            <person name="Albert R."/>
            <person name="Binder M."/>
            <person name="Bloem J."/>
            <person name="Labutti K."/>
            <person name="Salamov A."/>
            <person name="Andreopoulos B."/>
            <person name="Baker S."/>
            <person name="Barry K."/>
            <person name="Bills G."/>
            <person name="Bluhm B."/>
            <person name="Cannon C."/>
            <person name="Castanera R."/>
            <person name="Culley D."/>
            <person name="Daum C."/>
            <person name="Ezra D."/>
            <person name="Gonzalez J."/>
            <person name="Henrissat B."/>
            <person name="Kuo A."/>
            <person name="Liang C."/>
            <person name="Lipzen A."/>
            <person name="Lutzoni F."/>
            <person name="Magnuson J."/>
            <person name="Mondo S."/>
            <person name="Nolan M."/>
            <person name="Ohm R."/>
            <person name="Pangilinan J."/>
            <person name="Park H.-J."/>
            <person name="Ramirez L."/>
            <person name="Alfaro M."/>
            <person name="Sun H."/>
            <person name="Tritt A."/>
            <person name="Yoshinaga Y."/>
            <person name="Zwiers L.-H."/>
            <person name="Turgeon B."/>
            <person name="Goodwin S."/>
            <person name="Spatafora J."/>
            <person name="Crous P."/>
            <person name="Grigoriev I."/>
        </authorList>
    </citation>
    <scope>NUCLEOTIDE SEQUENCE</scope>
    <source>
        <strain evidence="4">CBS 175.79</strain>
    </source>
</reference>
<feature type="transmembrane region" description="Helical" evidence="2">
    <location>
        <begin position="225"/>
        <end position="249"/>
    </location>
</feature>
<keyword evidence="5" id="KW-1185">Reference proteome</keyword>
<feature type="compositionally biased region" description="Low complexity" evidence="1">
    <location>
        <begin position="261"/>
        <end position="271"/>
    </location>
</feature>
<dbReference type="Proteomes" id="UP000799778">
    <property type="component" value="Unassembled WGS sequence"/>
</dbReference>
<feature type="signal peptide" evidence="3">
    <location>
        <begin position="1"/>
        <end position="20"/>
    </location>
</feature>
<feature type="compositionally biased region" description="Low complexity" evidence="1">
    <location>
        <begin position="205"/>
        <end position="217"/>
    </location>
</feature>
<proteinExistence type="predicted"/>
<feature type="region of interest" description="Disordered" evidence="1">
    <location>
        <begin position="186"/>
        <end position="222"/>
    </location>
</feature>
<evidence type="ECO:0008006" key="6">
    <source>
        <dbReference type="Google" id="ProtNLM"/>
    </source>
</evidence>